<dbReference type="InterPro" id="IPR003959">
    <property type="entry name" value="ATPase_AAA_core"/>
</dbReference>
<comment type="catalytic activity">
    <reaction evidence="7">
        <text>[protein]-with a C-terminal TM segment(out) + ATP + H2O = [protein]-with a C-terminal TM segment(in) + ADP + phosphate + H(+)</text>
        <dbReference type="Rhea" id="RHEA:66168"/>
        <dbReference type="Rhea" id="RHEA-COMP:16963"/>
        <dbReference type="ChEBI" id="CHEBI:15377"/>
        <dbReference type="ChEBI" id="CHEBI:15378"/>
        <dbReference type="ChEBI" id="CHEBI:30616"/>
        <dbReference type="ChEBI" id="CHEBI:43474"/>
        <dbReference type="ChEBI" id="CHEBI:90782"/>
        <dbReference type="ChEBI" id="CHEBI:456216"/>
    </reaction>
</comment>
<dbReference type="GO" id="GO:0005741">
    <property type="term" value="C:mitochondrial outer membrane"/>
    <property type="evidence" value="ECO:0007669"/>
    <property type="project" value="TreeGrafter"/>
</dbReference>
<dbReference type="InterPro" id="IPR051701">
    <property type="entry name" value="Mito_OM_Translocase_MSP1"/>
</dbReference>
<evidence type="ECO:0000256" key="6">
    <source>
        <dbReference type="ARBA" id="ARBA00040718"/>
    </source>
</evidence>
<evidence type="ECO:0000256" key="5">
    <source>
        <dbReference type="ARBA" id="ARBA00038383"/>
    </source>
</evidence>
<dbReference type="Gene3D" id="1.10.8.60">
    <property type="match status" value="1"/>
</dbReference>
<protein>
    <recommendedName>
        <fullName evidence="6">Outer mitochondrial transmembrane helix translocase</fullName>
    </recommendedName>
</protein>
<sequence length="475" mass="53176">MTIIGEIREAWDKFWDRLLENNGALLHVVGDLVIRTAAIYFALKSTNHMTSALKVSLNESDKTRAAQTLRKLGCSDCCVSHFMKTASKHEIRVVEHFVTAAANLDDMSSVKGLQEEKSTINRNLQFALGVANDSRFSEFVKVTQGLLMYGPPGCGKTMLARAIAKDAGFKFLVVQPSVVNNKYIGESEKLIQAFFSVAKKLAPTVMFVDEIEVLLGNRNGDGRVLNEHKEIKIAEFLTAWDGFEQNKGAPVVVIGATNRKECLDAAILRRLPIKVEIPLPSSETILQIIESKLPTDQFDVQCELTQYVDRMDRWDCSKVHNFVQFAITSAVQDLITAEKKLEIPESDELPSIQDIEKDAASDFAELVVEEKEVKPSVISRIDEKEPKKQESKANEPLKIVTLNTPRGRPSSLVLHLCDRIKNILPEKLLSRSELTLPKEEPTPSAPVPITKEHFDFAFRNFQPKEENVALLSLYS</sequence>
<dbReference type="Proteomes" id="UP000001307">
    <property type="component" value="Unassembled WGS sequence"/>
</dbReference>
<evidence type="ECO:0000313" key="11">
    <source>
        <dbReference type="Proteomes" id="UP000001307"/>
    </source>
</evidence>
<proteinExistence type="inferred from homology"/>
<comment type="similarity">
    <text evidence="5">Belongs to the AAA ATPase family. MSP1 subfamily.</text>
</comment>
<evidence type="ECO:0000259" key="9">
    <source>
        <dbReference type="SMART" id="SM00382"/>
    </source>
</evidence>
<feature type="domain" description="AAA+ ATPase" evidence="9">
    <location>
        <begin position="142"/>
        <end position="281"/>
    </location>
</feature>
<evidence type="ECO:0000256" key="7">
    <source>
        <dbReference type="ARBA" id="ARBA00048588"/>
    </source>
</evidence>
<dbReference type="GO" id="GO:0016887">
    <property type="term" value="F:ATP hydrolysis activity"/>
    <property type="evidence" value="ECO:0007669"/>
    <property type="project" value="InterPro"/>
</dbReference>
<dbReference type="PANTHER" id="PTHR45644">
    <property type="entry name" value="AAA ATPASE, PUTATIVE (AFU_ORTHOLOGUE AFUA_2G12920)-RELATED-RELATED"/>
    <property type="match status" value="1"/>
</dbReference>
<dbReference type="SUPFAM" id="SSF52540">
    <property type="entry name" value="P-loop containing nucleoside triphosphate hydrolases"/>
    <property type="match status" value="1"/>
</dbReference>
<evidence type="ECO:0000313" key="10">
    <source>
        <dbReference type="EMBL" id="CBY14563.1"/>
    </source>
</evidence>
<keyword evidence="2 8" id="KW-0547">Nucleotide-binding</keyword>
<dbReference type="Gene3D" id="3.40.50.300">
    <property type="entry name" value="P-loop containing nucleotide triphosphate hydrolases"/>
    <property type="match status" value="1"/>
</dbReference>
<dbReference type="SMART" id="SM00382">
    <property type="entry name" value="AAA"/>
    <property type="match status" value="1"/>
</dbReference>
<dbReference type="InterPro" id="IPR027417">
    <property type="entry name" value="P-loop_NTPase"/>
</dbReference>
<dbReference type="OrthoDB" id="10254455at2759"/>
<dbReference type="InterPro" id="IPR003960">
    <property type="entry name" value="ATPase_AAA_CS"/>
</dbReference>
<dbReference type="Pfam" id="PF00004">
    <property type="entry name" value="AAA"/>
    <property type="match status" value="1"/>
</dbReference>
<dbReference type="GO" id="GO:0005524">
    <property type="term" value="F:ATP binding"/>
    <property type="evidence" value="ECO:0007669"/>
    <property type="project" value="UniProtKB-KW"/>
</dbReference>
<accession>E4XY35</accession>
<dbReference type="AlphaFoldDB" id="E4XY35"/>
<comment type="subcellular location">
    <subcellularLocation>
        <location evidence="1">Mitochondrion</location>
    </subcellularLocation>
</comment>
<evidence type="ECO:0000256" key="3">
    <source>
        <dbReference type="ARBA" id="ARBA00022840"/>
    </source>
</evidence>
<evidence type="ECO:0000256" key="4">
    <source>
        <dbReference type="ARBA" id="ARBA00023128"/>
    </source>
</evidence>
<dbReference type="PROSITE" id="PS00674">
    <property type="entry name" value="AAA"/>
    <property type="match status" value="1"/>
</dbReference>
<dbReference type="EMBL" id="FN653306">
    <property type="protein sequence ID" value="CBY14563.1"/>
    <property type="molecule type" value="Genomic_DNA"/>
</dbReference>
<evidence type="ECO:0000256" key="1">
    <source>
        <dbReference type="ARBA" id="ARBA00004173"/>
    </source>
</evidence>
<evidence type="ECO:0000256" key="2">
    <source>
        <dbReference type="ARBA" id="ARBA00022741"/>
    </source>
</evidence>
<organism evidence="10">
    <name type="scientific">Oikopleura dioica</name>
    <name type="common">Tunicate</name>
    <dbReference type="NCBI Taxonomy" id="34765"/>
    <lineage>
        <taxon>Eukaryota</taxon>
        <taxon>Metazoa</taxon>
        <taxon>Chordata</taxon>
        <taxon>Tunicata</taxon>
        <taxon>Appendicularia</taxon>
        <taxon>Copelata</taxon>
        <taxon>Oikopleuridae</taxon>
        <taxon>Oikopleura</taxon>
    </lineage>
</organism>
<reference evidence="10" key="1">
    <citation type="journal article" date="2010" name="Science">
        <title>Plasticity of animal genome architecture unmasked by rapid evolution of a pelagic tunicate.</title>
        <authorList>
            <person name="Denoeud F."/>
            <person name="Henriet S."/>
            <person name="Mungpakdee S."/>
            <person name="Aury J.M."/>
            <person name="Da Silva C."/>
            <person name="Brinkmann H."/>
            <person name="Mikhaleva J."/>
            <person name="Olsen L.C."/>
            <person name="Jubin C."/>
            <person name="Canestro C."/>
            <person name="Bouquet J.M."/>
            <person name="Danks G."/>
            <person name="Poulain J."/>
            <person name="Campsteijn C."/>
            <person name="Adamski M."/>
            <person name="Cross I."/>
            <person name="Yadetie F."/>
            <person name="Muffato M."/>
            <person name="Louis A."/>
            <person name="Butcher S."/>
            <person name="Tsagkogeorga G."/>
            <person name="Konrad A."/>
            <person name="Singh S."/>
            <person name="Jensen M.F."/>
            <person name="Cong E.H."/>
            <person name="Eikeseth-Otteraa H."/>
            <person name="Noel B."/>
            <person name="Anthouard V."/>
            <person name="Porcel B.M."/>
            <person name="Kachouri-Lafond R."/>
            <person name="Nishino A."/>
            <person name="Ugolini M."/>
            <person name="Chourrout P."/>
            <person name="Nishida H."/>
            <person name="Aasland R."/>
            <person name="Huzurbazar S."/>
            <person name="Westhof E."/>
            <person name="Delsuc F."/>
            <person name="Lehrach H."/>
            <person name="Reinhardt R."/>
            <person name="Weissenbach J."/>
            <person name="Roy S.W."/>
            <person name="Artiguenave F."/>
            <person name="Postlethwait J.H."/>
            <person name="Manak J.R."/>
            <person name="Thompson E.M."/>
            <person name="Jaillon O."/>
            <person name="Du Pasquier L."/>
            <person name="Boudinot P."/>
            <person name="Liberles D.A."/>
            <person name="Volff J.N."/>
            <person name="Philippe H."/>
            <person name="Lenhard B."/>
            <person name="Roest Crollius H."/>
            <person name="Wincker P."/>
            <person name="Chourrout D."/>
        </authorList>
    </citation>
    <scope>NUCLEOTIDE SEQUENCE [LARGE SCALE GENOMIC DNA]</scope>
</reference>
<dbReference type="InParanoid" id="E4XY35"/>
<dbReference type="InterPro" id="IPR003593">
    <property type="entry name" value="AAA+_ATPase"/>
</dbReference>
<gene>
    <name evidence="10" type="ORF">GSOID_T00007593001</name>
</gene>
<evidence type="ECO:0000256" key="8">
    <source>
        <dbReference type="RuleBase" id="RU003651"/>
    </source>
</evidence>
<keyword evidence="11" id="KW-1185">Reference proteome</keyword>
<name>E4XY35_OIKDI</name>
<keyword evidence="4" id="KW-0496">Mitochondrion</keyword>
<keyword evidence="3 8" id="KW-0067">ATP-binding</keyword>